<reference evidence="1 2" key="1">
    <citation type="journal article" date="2021" name="Hortic Res">
        <title>High-quality reference genome and annotation aids understanding of berry development for evergreen blueberry (Vaccinium darrowii).</title>
        <authorList>
            <person name="Yu J."/>
            <person name="Hulse-Kemp A.M."/>
            <person name="Babiker E."/>
            <person name="Staton M."/>
        </authorList>
    </citation>
    <scope>NUCLEOTIDE SEQUENCE [LARGE SCALE GENOMIC DNA]</scope>
    <source>
        <strain evidence="2">cv. NJ 8807/NJ 8810</strain>
        <tissue evidence="1">Young leaf</tissue>
    </source>
</reference>
<evidence type="ECO:0000313" key="1">
    <source>
        <dbReference type="EMBL" id="KAH7839533.1"/>
    </source>
</evidence>
<comment type="caution">
    <text evidence="1">The sequence shown here is derived from an EMBL/GenBank/DDBJ whole genome shotgun (WGS) entry which is preliminary data.</text>
</comment>
<accession>A0ACB7XFM0</accession>
<dbReference type="Proteomes" id="UP000828048">
    <property type="component" value="Chromosome 10"/>
</dbReference>
<name>A0ACB7XFM0_9ERIC</name>
<dbReference type="EMBL" id="CM037160">
    <property type="protein sequence ID" value="KAH7839533.1"/>
    <property type="molecule type" value="Genomic_DNA"/>
</dbReference>
<organism evidence="1 2">
    <name type="scientific">Vaccinium darrowii</name>
    <dbReference type="NCBI Taxonomy" id="229202"/>
    <lineage>
        <taxon>Eukaryota</taxon>
        <taxon>Viridiplantae</taxon>
        <taxon>Streptophyta</taxon>
        <taxon>Embryophyta</taxon>
        <taxon>Tracheophyta</taxon>
        <taxon>Spermatophyta</taxon>
        <taxon>Magnoliopsida</taxon>
        <taxon>eudicotyledons</taxon>
        <taxon>Gunneridae</taxon>
        <taxon>Pentapetalae</taxon>
        <taxon>asterids</taxon>
        <taxon>Ericales</taxon>
        <taxon>Ericaceae</taxon>
        <taxon>Vaccinioideae</taxon>
        <taxon>Vaccinieae</taxon>
        <taxon>Vaccinium</taxon>
    </lineage>
</organism>
<protein>
    <submittedName>
        <fullName evidence="1">Uncharacterized protein</fullName>
    </submittedName>
</protein>
<gene>
    <name evidence="1" type="ORF">Vadar_005392</name>
</gene>
<proteinExistence type="predicted"/>
<sequence>MYSTYLSSTLSFRCKGPLTFSFNDHSYLLNDSFDGNPRSFSSQSCCACCSNSIYREPIVNPSFLYGLRQSALIQCSASRRLILGGGDRYYCRLPAYDVGPSCCCGFVKERSVSGRRGRYGEGRFRSRVSEEKSVSHRSRDVGIGDVEVMLSLLTEEVGEECYRVRERNVRSLKRVEEEKRGSGTKYRAKKKNVSSGLIVSKSKREVESVRKESREEDFREKEDRRKEDKESDLKGEKKHRIRRDGSSCSSYYSCGSLGEFESDDEVQVGQGESSSGSKRRSEDSGELTYDREPVEVVKRRGGVTRDHGVVLQRGKTALGSYTASSGVECDWRKKSEKKLTEESTEQTESWDKSSNKHTQRRFEGRDEKSNLELTTDNETRQQYFKKDDQITGHSEASTKYKNFTRIQDIHDSDQSVRSAGHLIQERRNEQTKTTGLVSRQDEYERNSQKLDKISKIQERNDSVTSISQRQSEARVKRREDKSTDILSSFHDREEHDHVNGQHDSRHTDSRRKFQESTEMSDTHRIAIDNTSASLRQSNIRMENQHFLASQQEIKKLDNVLRIKETNDRITSISQSQSEARVKRREDKSSEILSSVHDTEEHYHVTGQWGSRHTDSRRTFQDSTQMSDMHGIDIYNTSASLRQGDTRMEDQHFLTSQQAIRKTESRKGSQDKSNISVIQSSDAQFINSQRDSKRRISSQEGYLSSVVQSTEETIERRSPTEERVFQIGSRSETQRPTKTLSFSEGTSKEASGSQAALVLKTQPIEQHIGVNVGVEINSNIIVMPPPSQLVETGRLHVEPTSDFPIQEVSSATLQIGSDGGARRVETHEEPLNFINEDALGSADRFQKSSVQFVGEFVEKVKHEVSTSKIQTELVTEGHKRHQKSSSQYGSGDFKSKELESRRSSRSSGKGGPSDDIWDVTDPPIQETSVTEATGSESTTPTTKTVTKRTGRSLWNVISDIVRLRWAPRSDSHHNSPQKSGGRSSPIQSVSSEAWFSGHELDENSDGTVKREKESMTPGSTYSDQHSPVKIPMGRQGEVSSSDPKDKKGLGISASGPESIDISLGPTEDNVRRSDTEEVKSLVSMPSLQLRSLHKDEISEAGKTVVSVSGSLAQKQAGDTGLTAKSGTQGRDGELKQRKLQRNIQVPKDRFDEWEEAYKFESEQRRMDEMFMSEALLEAKKAADIWEVPVGAVLVQHGKIIARGYNLVEELRDSTAHAEMICIREASNLLRTWRLSETTLYVTLEPCPMCAGAILQARIDTVVWGAPNKLLGADGSWIRLFPIGEEGGDPSEPTDKPPAPIHPFHPKIVVRRGVLATECADAMQQFFQRRRKKEKKTGTPPSCLPISTYPSKLLTKMHGAFHYTICL</sequence>
<evidence type="ECO:0000313" key="2">
    <source>
        <dbReference type="Proteomes" id="UP000828048"/>
    </source>
</evidence>
<keyword evidence="2" id="KW-1185">Reference proteome</keyword>